<evidence type="ECO:0000313" key="1">
    <source>
        <dbReference type="EMBL" id="AOV04110.1"/>
    </source>
</evidence>
<gene>
    <name evidence="1" type="ORF">BI380_23595</name>
</gene>
<organism evidence="1 2">
    <name type="scientific">Delftia tsuruhatensis</name>
    <dbReference type="NCBI Taxonomy" id="180282"/>
    <lineage>
        <taxon>Bacteria</taxon>
        <taxon>Pseudomonadati</taxon>
        <taxon>Pseudomonadota</taxon>
        <taxon>Betaproteobacteria</taxon>
        <taxon>Burkholderiales</taxon>
        <taxon>Comamonadaceae</taxon>
        <taxon>Delftia</taxon>
    </lineage>
</organism>
<protein>
    <submittedName>
        <fullName evidence="1">Uncharacterized protein</fullName>
    </submittedName>
</protein>
<reference evidence="1 2" key="1">
    <citation type="submission" date="2016-09" db="EMBL/GenBank/DDBJ databases">
        <title>Complete genome sequence of Deltia acidovorans CM13 isolated from murine proximal colonic tissue.</title>
        <authorList>
            <person name="Saffarian A."/>
        </authorList>
    </citation>
    <scope>NUCLEOTIDE SEQUENCE [LARGE SCALE GENOMIC DNA]</scope>
    <source>
        <strain evidence="1 2">CM13</strain>
    </source>
</reference>
<sequence>MAAQGRLRLRRQVVGWPHCPQNRAPAGWLALQLLQACGSTAPPHCGQKRELAAMDAWQPGQTAATAAGGYAPPA</sequence>
<keyword evidence="2" id="KW-1185">Reference proteome</keyword>
<evidence type="ECO:0000313" key="2">
    <source>
        <dbReference type="Proteomes" id="UP000095607"/>
    </source>
</evidence>
<proteinExistence type="predicted"/>
<dbReference type="EMBL" id="CP017420">
    <property type="protein sequence ID" value="AOV04110.1"/>
    <property type="molecule type" value="Genomic_DNA"/>
</dbReference>
<dbReference type="Proteomes" id="UP000095607">
    <property type="component" value="Chromosome"/>
</dbReference>
<accession>A0ABM6EA38</accession>
<name>A0ABM6EA38_9BURK</name>